<protein>
    <recommendedName>
        <fullName evidence="3">F-box domain-containing protein</fullName>
    </recommendedName>
</protein>
<dbReference type="PANTHER" id="PTHR34223:SF120">
    <property type="entry name" value="F-BOX DOMAIN-CONTAINING PROTEIN"/>
    <property type="match status" value="1"/>
</dbReference>
<organism evidence="2">
    <name type="scientific">Panicum hallii</name>
    <dbReference type="NCBI Taxonomy" id="206008"/>
    <lineage>
        <taxon>Eukaryota</taxon>
        <taxon>Viridiplantae</taxon>
        <taxon>Streptophyta</taxon>
        <taxon>Embryophyta</taxon>
        <taxon>Tracheophyta</taxon>
        <taxon>Spermatophyta</taxon>
        <taxon>Magnoliopsida</taxon>
        <taxon>Liliopsida</taxon>
        <taxon>Poales</taxon>
        <taxon>Poaceae</taxon>
        <taxon>PACMAD clade</taxon>
        <taxon>Panicoideae</taxon>
        <taxon>Panicodae</taxon>
        <taxon>Paniceae</taxon>
        <taxon>Panicinae</taxon>
        <taxon>Panicum</taxon>
        <taxon>Panicum sect. Panicum</taxon>
    </lineage>
</organism>
<gene>
    <name evidence="2" type="ORF">PAHAL_6G064700</name>
</gene>
<dbReference type="InterPro" id="IPR036047">
    <property type="entry name" value="F-box-like_dom_sf"/>
</dbReference>
<dbReference type="InterPro" id="IPR032675">
    <property type="entry name" value="LRR_dom_sf"/>
</dbReference>
<dbReference type="SUPFAM" id="SSF52047">
    <property type="entry name" value="RNI-like"/>
    <property type="match status" value="1"/>
</dbReference>
<dbReference type="Proteomes" id="UP000243499">
    <property type="component" value="Chromosome 6"/>
</dbReference>
<accession>A0A2T8IFE2</accession>
<name>A0A2T8IFE2_9POAL</name>
<feature type="compositionally biased region" description="Acidic residues" evidence="1">
    <location>
        <begin position="234"/>
        <end position="247"/>
    </location>
</feature>
<feature type="compositionally biased region" description="Acidic residues" evidence="1">
    <location>
        <begin position="268"/>
        <end position="290"/>
    </location>
</feature>
<dbReference type="PANTHER" id="PTHR34223">
    <property type="entry name" value="OS11G0201299 PROTEIN"/>
    <property type="match status" value="1"/>
</dbReference>
<dbReference type="EMBL" id="CM008051">
    <property type="protein sequence ID" value="PVH36389.1"/>
    <property type="molecule type" value="Genomic_DNA"/>
</dbReference>
<evidence type="ECO:0000256" key="1">
    <source>
        <dbReference type="SAM" id="MobiDB-lite"/>
    </source>
</evidence>
<dbReference type="SUPFAM" id="SSF81383">
    <property type="entry name" value="F-box domain"/>
    <property type="match status" value="1"/>
</dbReference>
<feature type="region of interest" description="Disordered" evidence="1">
    <location>
        <begin position="234"/>
        <end position="317"/>
    </location>
</feature>
<dbReference type="Gramene" id="PVH36389">
    <property type="protein sequence ID" value="PVH36389"/>
    <property type="gene ID" value="PAHAL_6G064700"/>
</dbReference>
<sequence>MRQSPPRRRGRRAGEEGAPDRLSALLHRVLSPLRAWEVVRTSVLARRWRHLWASAPCVDLCLCPSRDDGAPEEFPASDADGAFDEDDARSWIRTAIKRKARVVHLIGHHNGLAALEHAAFVSRHLKILKLSYAQLDDNILRQLSSRCPSFEEMDLKDCLISGNEISSSSLKTLAMVNCNMFWGLSITAPNLLLRCVKPIGQAPSFKNLGSLVAGTIILDDYCFSDDFEDFSKDELDETTDDDESDDTRDDKVGYHKNRKRKMKPMVMSDDDDLDSDTDDDEVDETSDDDSGNGKKRKRKAGAGYGFGLPQKRHMPGGYKGANDYGSDIERNDNTFEYSDIANDYGSRKVYGENSGHSDSKVLGGHNVLHSLSNAKSLELLADAGEILPPSPLFYVILTRELKSCPSFSNLKTLSLGEWCMAADFDALVFFLQHSPNLERLFLELKLDDAKIHKLAFLFRANSVPVEKIFVRRIGSTYLRGKKMMKDLARHELEFWGDD</sequence>
<proteinExistence type="predicted"/>
<reference evidence="2" key="1">
    <citation type="submission" date="2018-04" db="EMBL/GenBank/DDBJ databases">
        <title>WGS assembly of Panicum hallii.</title>
        <authorList>
            <person name="Lovell J."/>
            <person name="Jenkins J."/>
            <person name="Lowry D."/>
            <person name="Mamidi S."/>
            <person name="Sreedasyam A."/>
            <person name="Weng X."/>
            <person name="Barry K."/>
            <person name="Bonette J."/>
            <person name="Campitelli B."/>
            <person name="Daum C."/>
            <person name="Gordon S."/>
            <person name="Gould B."/>
            <person name="Lipzen A."/>
            <person name="Macqueen A."/>
            <person name="Palacio-Mejia J."/>
            <person name="Plott C."/>
            <person name="Shakirov E."/>
            <person name="Shu S."/>
            <person name="Yoshinaga Y."/>
            <person name="Zane M."/>
            <person name="Rokhsar D."/>
            <person name="Grimwood J."/>
            <person name="Schmutz J."/>
            <person name="Juenger T."/>
        </authorList>
    </citation>
    <scope>NUCLEOTIDE SEQUENCE [LARGE SCALE GENOMIC DNA]</scope>
    <source>
        <strain evidence="2">FIL2</strain>
    </source>
</reference>
<evidence type="ECO:0008006" key="3">
    <source>
        <dbReference type="Google" id="ProtNLM"/>
    </source>
</evidence>
<dbReference type="InterPro" id="IPR053197">
    <property type="entry name" value="F-box_SCFL_complex_component"/>
</dbReference>
<dbReference type="Gene3D" id="3.80.10.10">
    <property type="entry name" value="Ribonuclease Inhibitor"/>
    <property type="match status" value="1"/>
</dbReference>
<evidence type="ECO:0000313" key="2">
    <source>
        <dbReference type="EMBL" id="PVH36389.1"/>
    </source>
</evidence>
<dbReference type="AlphaFoldDB" id="A0A2T8IFE2"/>
<feature type="compositionally biased region" description="Basic residues" evidence="1">
    <location>
        <begin position="254"/>
        <end position="263"/>
    </location>
</feature>